<keyword evidence="3" id="KW-0347">Helicase</keyword>
<dbReference type="GO" id="GO:0016787">
    <property type="term" value="F:hydrolase activity"/>
    <property type="evidence" value="ECO:0007669"/>
    <property type="project" value="UniProtKB-KW"/>
</dbReference>
<dbReference type="Proteomes" id="UP000229362">
    <property type="component" value="Unassembled WGS sequence"/>
</dbReference>
<dbReference type="PANTHER" id="PTHR11070">
    <property type="entry name" value="UVRD / RECB / PCRA DNA HELICASE FAMILY MEMBER"/>
    <property type="match status" value="1"/>
</dbReference>
<comment type="caution">
    <text evidence="6">The sequence shown here is derived from an EMBL/GenBank/DDBJ whole genome shotgun (WGS) entry which is preliminary data.</text>
</comment>
<name>A0A2M6W2P0_9BACT</name>
<keyword evidence="1" id="KW-0547">Nucleotide-binding</keyword>
<dbReference type="Pfam" id="PF13361">
    <property type="entry name" value="UvrD_C"/>
    <property type="match status" value="1"/>
</dbReference>
<dbReference type="InterPro" id="IPR000212">
    <property type="entry name" value="DNA_helicase_UvrD/REP"/>
</dbReference>
<dbReference type="AlphaFoldDB" id="A0A2M6W2P0"/>
<evidence type="ECO:0000256" key="1">
    <source>
        <dbReference type="ARBA" id="ARBA00022741"/>
    </source>
</evidence>
<dbReference type="GO" id="GO:0005829">
    <property type="term" value="C:cytosol"/>
    <property type="evidence" value="ECO:0007669"/>
    <property type="project" value="TreeGrafter"/>
</dbReference>
<dbReference type="InterPro" id="IPR014017">
    <property type="entry name" value="DNA_helicase_UvrD-like_C"/>
</dbReference>
<evidence type="ECO:0000313" key="6">
    <source>
        <dbReference type="EMBL" id="PIT86995.1"/>
    </source>
</evidence>
<reference evidence="7" key="1">
    <citation type="submission" date="2017-09" db="EMBL/GenBank/DDBJ databases">
        <title>Depth-based differentiation of microbial function through sediment-hosted aquifers and enrichment of novel symbionts in the deep terrestrial subsurface.</title>
        <authorList>
            <person name="Probst A.J."/>
            <person name="Ladd B."/>
            <person name="Jarett J.K."/>
            <person name="Geller-Mcgrath D.E."/>
            <person name="Sieber C.M.K."/>
            <person name="Emerson J.B."/>
            <person name="Anantharaman K."/>
            <person name="Thomas B.C."/>
            <person name="Malmstrom R."/>
            <person name="Stieglmeier M."/>
            <person name="Klingl A."/>
            <person name="Woyke T."/>
            <person name="Ryan C.M."/>
            <person name="Banfield J.F."/>
        </authorList>
    </citation>
    <scope>NUCLEOTIDE SEQUENCE [LARGE SCALE GENOMIC DNA]</scope>
</reference>
<dbReference type="CDD" id="cd18807">
    <property type="entry name" value="SF1_C_UvrD"/>
    <property type="match status" value="1"/>
</dbReference>
<dbReference type="InterPro" id="IPR027417">
    <property type="entry name" value="P-loop_NTPase"/>
</dbReference>
<accession>A0A2M6W2P0</accession>
<evidence type="ECO:0000313" key="7">
    <source>
        <dbReference type="Proteomes" id="UP000229362"/>
    </source>
</evidence>
<evidence type="ECO:0000256" key="2">
    <source>
        <dbReference type="ARBA" id="ARBA00022801"/>
    </source>
</evidence>
<dbReference type="GO" id="GO:0000725">
    <property type="term" value="P:recombinational repair"/>
    <property type="evidence" value="ECO:0007669"/>
    <property type="project" value="TreeGrafter"/>
</dbReference>
<feature type="non-terminal residue" evidence="6">
    <location>
        <position position="1"/>
    </location>
</feature>
<evidence type="ECO:0000256" key="4">
    <source>
        <dbReference type="ARBA" id="ARBA00022840"/>
    </source>
</evidence>
<dbReference type="PANTHER" id="PTHR11070:SF3">
    <property type="entry name" value="DNA 3'-5' HELICASE"/>
    <property type="match status" value="1"/>
</dbReference>
<dbReference type="GO" id="GO:0003677">
    <property type="term" value="F:DNA binding"/>
    <property type="evidence" value="ECO:0007669"/>
    <property type="project" value="InterPro"/>
</dbReference>
<feature type="domain" description="UvrD-like helicase C-terminal" evidence="5">
    <location>
        <begin position="2"/>
        <end position="64"/>
    </location>
</feature>
<dbReference type="GO" id="GO:0005524">
    <property type="term" value="F:ATP binding"/>
    <property type="evidence" value="ECO:0007669"/>
    <property type="project" value="UniProtKB-KW"/>
</dbReference>
<proteinExistence type="predicted"/>
<gene>
    <name evidence="6" type="ORF">COU33_00110</name>
</gene>
<sequence>KEKVVLSTIHQAKGLEWEAVFVMHLGAGQFPNEKALREQKGIEEERRLFYVAVTRAKRQLYLSYPLTGGFSLSLAGPSMFLEELDRSLVDMHGGFSNGGGTVFSDPSDDVDDIVYEAVDDSGWAGKRTSFLKDIEEL</sequence>
<keyword evidence="4" id="KW-0067">ATP-binding</keyword>
<protein>
    <recommendedName>
        <fullName evidence="5">UvrD-like helicase C-terminal domain-containing protein</fullName>
    </recommendedName>
</protein>
<evidence type="ECO:0000256" key="3">
    <source>
        <dbReference type="ARBA" id="ARBA00022806"/>
    </source>
</evidence>
<dbReference type="SUPFAM" id="SSF52540">
    <property type="entry name" value="P-loop containing nucleoside triphosphate hydrolases"/>
    <property type="match status" value="1"/>
</dbReference>
<dbReference type="EMBL" id="PFBZ01000005">
    <property type="protein sequence ID" value="PIT86995.1"/>
    <property type="molecule type" value="Genomic_DNA"/>
</dbReference>
<keyword evidence="2" id="KW-0378">Hydrolase</keyword>
<dbReference type="GO" id="GO:0043138">
    <property type="term" value="F:3'-5' DNA helicase activity"/>
    <property type="evidence" value="ECO:0007669"/>
    <property type="project" value="TreeGrafter"/>
</dbReference>
<evidence type="ECO:0000259" key="5">
    <source>
        <dbReference type="Pfam" id="PF13361"/>
    </source>
</evidence>
<dbReference type="Gene3D" id="3.40.50.300">
    <property type="entry name" value="P-loop containing nucleotide triphosphate hydrolases"/>
    <property type="match status" value="1"/>
</dbReference>
<organism evidence="6 7">
    <name type="scientific">Candidatus Magasanikbacteria bacterium CG10_big_fil_rev_8_21_14_0_10_43_6</name>
    <dbReference type="NCBI Taxonomy" id="1974650"/>
    <lineage>
        <taxon>Bacteria</taxon>
        <taxon>Candidatus Magasanikiibacteriota</taxon>
    </lineage>
</organism>